<feature type="DNA-binding region" description="H-T-H motif" evidence="4">
    <location>
        <begin position="43"/>
        <end position="62"/>
    </location>
</feature>
<feature type="region of interest" description="Disordered" evidence="5">
    <location>
        <begin position="1"/>
        <end position="22"/>
    </location>
</feature>
<reference evidence="8" key="1">
    <citation type="submission" date="2019-11" db="EMBL/GenBank/DDBJ databases">
        <title>Complete genome sequence of Corynebacterium kalinowskii 1959, a novel Corynebacterium species isolated from soil of a small paddock in Vilsendorf, Germany.</title>
        <authorList>
            <person name="Schaffert L."/>
            <person name="Ruwe M."/>
            <person name="Milse J."/>
            <person name="Hanuschka K."/>
            <person name="Ortseifen V."/>
            <person name="Droste J."/>
            <person name="Brandt D."/>
            <person name="Schlueter L."/>
            <person name="Kutter Y."/>
            <person name="Vinke S."/>
            <person name="Viehoefer P."/>
            <person name="Jacob L."/>
            <person name="Luebke N.-C."/>
            <person name="Schulte-Berndt E."/>
            <person name="Hain C."/>
            <person name="Linder M."/>
            <person name="Schmidt P."/>
            <person name="Wollenschlaeger L."/>
            <person name="Luttermann T."/>
            <person name="Thieme E."/>
            <person name="Hassa J."/>
            <person name="Haak M."/>
            <person name="Wittchen M."/>
            <person name="Mentz A."/>
            <person name="Persicke M."/>
            <person name="Busche T."/>
            <person name="Ruckert C."/>
        </authorList>
    </citation>
    <scope>NUCLEOTIDE SEQUENCE [LARGE SCALE GENOMIC DNA]</scope>
    <source>
        <strain evidence="8">1959</strain>
    </source>
</reference>
<evidence type="ECO:0000313" key="7">
    <source>
        <dbReference type="EMBL" id="QGU02860.1"/>
    </source>
</evidence>
<dbReference type="KEGG" id="ckw:CKALI_10025"/>
<dbReference type="SUPFAM" id="SSF46689">
    <property type="entry name" value="Homeodomain-like"/>
    <property type="match status" value="1"/>
</dbReference>
<dbReference type="InterPro" id="IPR001647">
    <property type="entry name" value="HTH_TetR"/>
</dbReference>
<protein>
    <submittedName>
        <fullName evidence="7">HTH-type transcriptional regulator AcrR</fullName>
    </submittedName>
</protein>
<organism evidence="7 8">
    <name type="scientific">Corynebacterium kalinowskii</name>
    <dbReference type="NCBI Taxonomy" id="2675216"/>
    <lineage>
        <taxon>Bacteria</taxon>
        <taxon>Bacillati</taxon>
        <taxon>Actinomycetota</taxon>
        <taxon>Actinomycetes</taxon>
        <taxon>Mycobacteriales</taxon>
        <taxon>Corynebacteriaceae</taxon>
        <taxon>Corynebacterium</taxon>
    </lineage>
</organism>
<dbReference type="Gene3D" id="1.10.357.10">
    <property type="entry name" value="Tetracycline Repressor, domain 2"/>
    <property type="match status" value="1"/>
</dbReference>
<name>A0A6B8VZV1_9CORY</name>
<evidence type="ECO:0000256" key="5">
    <source>
        <dbReference type="SAM" id="MobiDB-lite"/>
    </source>
</evidence>
<evidence type="ECO:0000256" key="2">
    <source>
        <dbReference type="ARBA" id="ARBA00023125"/>
    </source>
</evidence>
<dbReference type="InterPro" id="IPR036271">
    <property type="entry name" value="Tet_transcr_reg_TetR-rel_C_sf"/>
</dbReference>
<feature type="domain" description="HTH tetR-type" evidence="6">
    <location>
        <begin position="20"/>
        <end position="80"/>
    </location>
</feature>
<dbReference type="EMBL" id="CP046452">
    <property type="protein sequence ID" value="QGU02860.1"/>
    <property type="molecule type" value="Genomic_DNA"/>
</dbReference>
<keyword evidence="8" id="KW-1185">Reference proteome</keyword>
<proteinExistence type="predicted"/>
<keyword evidence="1" id="KW-0805">Transcription regulation</keyword>
<dbReference type="RefSeq" id="WP_156193203.1">
    <property type="nucleotide sequence ID" value="NZ_CP046452.1"/>
</dbReference>
<dbReference type="InterPro" id="IPR009057">
    <property type="entry name" value="Homeodomain-like_sf"/>
</dbReference>
<evidence type="ECO:0000256" key="3">
    <source>
        <dbReference type="ARBA" id="ARBA00023163"/>
    </source>
</evidence>
<keyword evidence="2 4" id="KW-0238">DNA-binding</keyword>
<accession>A0A6B8VZV1</accession>
<dbReference type="SUPFAM" id="SSF48498">
    <property type="entry name" value="Tetracyclin repressor-like, C-terminal domain"/>
    <property type="match status" value="1"/>
</dbReference>
<dbReference type="PANTHER" id="PTHR30055">
    <property type="entry name" value="HTH-TYPE TRANSCRIPTIONAL REGULATOR RUTR"/>
    <property type="match status" value="1"/>
</dbReference>
<evidence type="ECO:0000259" key="6">
    <source>
        <dbReference type="PROSITE" id="PS50977"/>
    </source>
</evidence>
<dbReference type="InterPro" id="IPR050109">
    <property type="entry name" value="HTH-type_TetR-like_transc_reg"/>
</dbReference>
<dbReference type="AlphaFoldDB" id="A0A6B8VZV1"/>
<dbReference type="Pfam" id="PF17920">
    <property type="entry name" value="TetR_C_16"/>
    <property type="match status" value="1"/>
</dbReference>
<dbReference type="PANTHER" id="PTHR30055:SF234">
    <property type="entry name" value="HTH-TYPE TRANSCRIPTIONAL REGULATOR BETI"/>
    <property type="match status" value="1"/>
</dbReference>
<dbReference type="Proteomes" id="UP000427071">
    <property type="component" value="Chromosome"/>
</dbReference>
<keyword evidence="3" id="KW-0804">Transcription</keyword>
<evidence type="ECO:0000313" key="8">
    <source>
        <dbReference type="Proteomes" id="UP000427071"/>
    </source>
</evidence>
<evidence type="ECO:0000256" key="1">
    <source>
        <dbReference type="ARBA" id="ARBA00023015"/>
    </source>
</evidence>
<dbReference type="InterPro" id="IPR041678">
    <property type="entry name" value="TetR_C_16"/>
</dbReference>
<evidence type="ECO:0000256" key="4">
    <source>
        <dbReference type="PROSITE-ProRule" id="PRU00335"/>
    </source>
</evidence>
<dbReference type="PROSITE" id="PS50977">
    <property type="entry name" value="HTH_TETR_2"/>
    <property type="match status" value="1"/>
</dbReference>
<gene>
    <name evidence="7" type="primary">acrR</name>
    <name evidence="7" type="ORF">CKALI_10025</name>
</gene>
<dbReference type="PRINTS" id="PR00455">
    <property type="entry name" value="HTHTETR"/>
</dbReference>
<dbReference type="GO" id="GO:0003700">
    <property type="term" value="F:DNA-binding transcription factor activity"/>
    <property type="evidence" value="ECO:0007669"/>
    <property type="project" value="TreeGrafter"/>
</dbReference>
<dbReference type="Pfam" id="PF00440">
    <property type="entry name" value="TetR_N"/>
    <property type="match status" value="1"/>
</dbReference>
<sequence length="205" mass="22598">MNEQRNVTSNERRQAANPPSETKTRILECSRKLFSERTFAQVSLKEIAEAAGVSAPLIIKHFQSKENLFKQTVDFSTSAAALFKGPFEELGRTSITETLSAPTTAHYSIIRTMTVTDGSDTSLSAIGEAVKRDILSVLEQRIQEEAPFPDPEPQLRAQAAMALLTGLSLMRRVGDTDFQEFPPDALADYYAELVQQILNGHAPAQ</sequence>
<dbReference type="GO" id="GO:0000976">
    <property type="term" value="F:transcription cis-regulatory region binding"/>
    <property type="evidence" value="ECO:0007669"/>
    <property type="project" value="TreeGrafter"/>
</dbReference>